<proteinExistence type="inferred from homology"/>
<accession>A0A165ISC2</accession>
<dbReference type="GO" id="GO:0006400">
    <property type="term" value="P:tRNA modification"/>
    <property type="evidence" value="ECO:0007669"/>
    <property type="project" value="TreeGrafter"/>
</dbReference>
<dbReference type="Proteomes" id="UP000077266">
    <property type="component" value="Unassembled WGS sequence"/>
</dbReference>
<comment type="similarity">
    <text evidence="2 6">Belongs to the QNG1 protein family.</text>
</comment>
<dbReference type="GO" id="GO:0016787">
    <property type="term" value="F:hydrolase activity"/>
    <property type="evidence" value="ECO:0007669"/>
    <property type="project" value="UniProtKB-KW"/>
</dbReference>
<evidence type="ECO:0000256" key="6">
    <source>
        <dbReference type="RuleBase" id="RU365002"/>
    </source>
</evidence>
<dbReference type="EC" id="3.2.2.-" evidence="6"/>
<dbReference type="PANTHER" id="PTHR21314">
    <property type="entry name" value="QUEUOSINE 5'-PHOSPHATE N-GLYCOSYLASE_HYDROLASE-RELATED"/>
    <property type="match status" value="1"/>
</dbReference>
<protein>
    <recommendedName>
        <fullName evidence="3 6">Queuosine 5'-phosphate N-glycosylase/hydrolase</fullName>
        <ecNumber evidence="6">3.2.2.-</ecNumber>
    </recommendedName>
    <alternativeName>
        <fullName evidence="4 6">Queuosine-nucleotide N-glycosylase/hydrolase</fullName>
    </alternativeName>
</protein>
<evidence type="ECO:0000256" key="1">
    <source>
        <dbReference type="ARBA" id="ARBA00022801"/>
    </source>
</evidence>
<dbReference type="OrthoDB" id="416777at2759"/>
<dbReference type="AlphaFoldDB" id="A0A165ISC2"/>
<keyword evidence="1 6" id="KW-0378">Hydrolase</keyword>
<dbReference type="Pfam" id="PF10343">
    <property type="entry name" value="Q_salvage"/>
    <property type="match status" value="1"/>
</dbReference>
<reference evidence="7 8" key="1">
    <citation type="journal article" date="2016" name="Mol. Biol. Evol.">
        <title>Comparative Genomics of Early-Diverging Mushroom-Forming Fungi Provides Insights into the Origins of Lignocellulose Decay Capabilities.</title>
        <authorList>
            <person name="Nagy L.G."/>
            <person name="Riley R."/>
            <person name="Tritt A."/>
            <person name="Adam C."/>
            <person name="Daum C."/>
            <person name="Floudas D."/>
            <person name="Sun H."/>
            <person name="Yadav J.S."/>
            <person name="Pangilinan J."/>
            <person name="Larsson K.H."/>
            <person name="Matsuura K."/>
            <person name="Barry K."/>
            <person name="Labutti K."/>
            <person name="Kuo R."/>
            <person name="Ohm R.A."/>
            <person name="Bhattacharya S.S."/>
            <person name="Shirouzu T."/>
            <person name="Yoshinaga Y."/>
            <person name="Martin F.M."/>
            <person name="Grigoriev I.V."/>
            <person name="Hibbett D.S."/>
        </authorList>
    </citation>
    <scope>NUCLEOTIDE SEQUENCE [LARGE SCALE GENOMIC DNA]</scope>
    <source>
        <strain evidence="7 8">HHB12029</strain>
    </source>
</reference>
<comment type="catalytic activity">
    <reaction evidence="5 6">
        <text>queuosine 5'-phosphate + H2O = queuine + D-ribose 5-phosphate</text>
        <dbReference type="Rhea" id="RHEA:75387"/>
        <dbReference type="ChEBI" id="CHEBI:15377"/>
        <dbReference type="ChEBI" id="CHEBI:17433"/>
        <dbReference type="ChEBI" id="CHEBI:78346"/>
        <dbReference type="ChEBI" id="CHEBI:194371"/>
    </reaction>
    <physiologicalReaction direction="left-to-right" evidence="5 6">
        <dbReference type="Rhea" id="RHEA:75388"/>
    </physiologicalReaction>
</comment>
<dbReference type="EMBL" id="KV425983">
    <property type="protein sequence ID" value="KZV93808.1"/>
    <property type="molecule type" value="Genomic_DNA"/>
</dbReference>
<evidence type="ECO:0000313" key="7">
    <source>
        <dbReference type="EMBL" id="KZV93808.1"/>
    </source>
</evidence>
<dbReference type="PANTHER" id="PTHR21314:SF0">
    <property type="entry name" value="QUEUOSINE 5'-PHOSPHATE N-GLYCOSYLASE_HYDROLASE"/>
    <property type="match status" value="1"/>
</dbReference>
<name>A0A165ISC2_EXIGL</name>
<dbReference type="InterPro" id="IPR019438">
    <property type="entry name" value="Q_salvage"/>
</dbReference>
<dbReference type="InParanoid" id="A0A165ISC2"/>
<gene>
    <name evidence="7" type="ORF">EXIGLDRAFT_673617</name>
</gene>
<evidence type="ECO:0000256" key="2">
    <source>
        <dbReference type="ARBA" id="ARBA00035119"/>
    </source>
</evidence>
<evidence type="ECO:0000256" key="4">
    <source>
        <dbReference type="ARBA" id="ARBA00035393"/>
    </source>
</evidence>
<evidence type="ECO:0000256" key="3">
    <source>
        <dbReference type="ARBA" id="ARBA00035306"/>
    </source>
</evidence>
<evidence type="ECO:0000256" key="5">
    <source>
        <dbReference type="ARBA" id="ARBA00048204"/>
    </source>
</evidence>
<organism evidence="7 8">
    <name type="scientific">Exidia glandulosa HHB12029</name>
    <dbReference type="NCBI Taxonomy" id="1314781"/>
    <lineage>
        <taxon>Eukaryota</taxon>
        <taxon>Fungi</taxon>
        <taxon>Dikarya</taxon>
        <taxon>Basidiomycota</taxon>
        <taxon>Agaricomycotina</taxon>
        <taxon>Agaricomycetes</taxon>
        <taxon>Auriculariales</taxon>
        <taxon>Exidiaceae</taxon>
        <taxon>Exidia</taxon>
    </lineage>
</organism>
<comment type="function">
    <text evidence="6">Catalyzes the hydrolysis of queuosine 5'-phosphate, releasing the nucleobase queuine (q). Is required for salvage of queuine from exogenous queuosine (Q) that is imported and then converted to queuosine 5'-phosphate intracellularly.</text>
</comment>
<evidence type="ECO:0000313" key="8">
    <source>
        <dbReference type="Proteomes" id="UP000077266"/>
    </source>
</evidence>
<sequence>MIRLPELVQSQLSEKAVVLVEDEDVNVNPVVKSAQYVYDKYNIARLNPEGIEAAAQLIQRDIERTSYSPCTWRTQPLHVVPPTSYAHDDPRTKATLDWIFLISSLNFSFWSELPADERFGIAWRKGWDDEERVVHTGYWSLVAALDRALEAGTPVTDPRVYSTFSEEQVAALFAPADSCRETIPLLRERTEIMRQNGTILCTFFGGSFQGFVDEFQRAYDGRGTALQMVQMVVDTFPMFRDETWLDGQKTCFWKRAQILVAEIWAAFYPLPGSDEPHPFFPEGIHQLTMFADYRVPQILHHLNIITYPPSLHRVLQSGDAVAHGSPIELSIRAASILAVEAVRDHIPGVSSVLVDFFLWDLAKRVEAGDEVIEGLATQTILPAHRTRCIWY</sequence>
<keyword evidence="8" id="KW-1185">Reference proteome</keyword>
<dbReference type="FunCoup" id="A0A165ISC2">
    <property type="interactions" value="243"/>
</dbReference>
<dbReference type="STRING" id="1314781.A0A165ISC2"/>